<dbReference type="InterPro" id="IPR014030">
    <property type="entry name" value="Ketoacyl_synth_N"/>
</dbReference>
<gene>
    <name evidence="2" type="ORF">HYPSUDRAFT_108431</name>
    <name evidence="3" type="ORF">HYPSUDRAFT_114122</name>
</gene>
<sequence>STRYLAQTDRTTLWALVSTIEALNASGVTDPYDLYKHMHPSEVGTGLGSGMGGTVSMSKMFKDRRDEKEVQNDILQETFINTTAGWVNLPLLSSSGPVKISIGACATALQSLEIASYTILSGKAKVMIAGGFDD</sequence>
<reference evidence="2" key="2">
    <citation type="submission" date="2014-04" db="EMBL/GenBank/DDBJ databases">
        <title>Evolutionary Origins and Diversification of the Mycorrhizal Mutualists.</title>
        <authorList>
            <consortium name="DOE Joint Genome Institute"/>
            <person name="Kohler A."/>
            <person name="Kuo A."/>
            <person name="Nagy L.G."/>
            <person name="Floudas D."/>
            <person name="Copeland A."/>
            <person name="Barry K.W."/>
            <person name="Cichocki N."/>
            <person name="Veneault-Fourrey C."/>
            <person name="LaButti K."/>
            <person name="Lindquist E.A."/>
            <person name="Lipzen A."/>
            <person name="Lundell T."/>
            <person name="Morin E."/>
            <person name="Murat C."/>
            <person name="Riley R."/>
            <person name="Ohm R."/>
            <person name="Sun H."/>
            <person name="Tunlid A."/>
            <person name="Henrissat B."/>
            <person name="Grigoriev I.V."/>
            <person name="Hibbett D.S."/>
            <person name="Martin F."/>
            <person name="Consortium M.G."/>
        </authorList>
    </citation>
    <scope>NUCLEOTIDE SEQUENCE [LARGE SCALE GENOMIC DNA]</scope>
    <source>
        <strain evidence="2">FD-334 SS-4</strain>
    </source>
</reference>
<evidence type="ECO:0000313" key="3">
    <source>
        <dbReference type="EMBL" id="KJA14424.1"/>
    </source>
</evidence>
<organism evidence="2 4">
    <name type="scientific">Hypholoma sublateritium (strain FD-334 SS-4)</name>
    <dbReference type="NCBI Taxonomy" id="945553"/>
    <lineage>
        <taxon>Eukaryota</taxon>
        <taxon>Fungi</taxon>
        <taxon>Dikarya</taxon>
        <taxon>Basidiomycota</taxon>
        <taxon>Agaricomycotina</taxon>
        <taxon>Agaricomycetes</taxon>
        <taxon>Agaricomycetidae</taxon>
        <taxon>Agaricales</taxon>
        <taxon>Agaricineae</taxon>
        <taxon>Strophariaceae</taxon>
        <taxon>Hypholoma</taxon>
    </lineage>
</organism>
<dbReference type="GO" id="GO:0016746">
    <property type="term" value="F:acyltransferase activity"/>
    <property type="evidence" value="ECO:0007669"/>
    <property type="project" value="InterPro"/>
</dbReference>
<feature type="non-terminal residue" evidence="2">
    <location>
        <position position="134"/>
    </location>
</feature>
<dbReference type="EMBL" id="KN817693">
    <property type="protein sequence ID" value="KJA14116.1"/>
    <property type="molecule type" value="Genomic_DNA"/>
</dbReference>
<feature type="domain" description="Beta-ketoacyl synthase-like N-terminal" evidence="1">
    <location>
        <begin position="4"/>
        <end position="133"/>
    </location>
</feature>
<dbReference type="Pfam" id="PF00109">
    <property type="entry name" value="ketoacyl-synt"/>
    <property type="match status" value="1"/>
</dbReference>
<name>A0A0D2NC28_HYPSF</name>
<evidence type="ECO:0000313" key="2">
    <source>
        <dbReference type="EMBL" id="KJA14116.1"/>
    </source>
</evidence>
<dbReference type="OrthoDB" id="3022396at2759"/>
<dbReference type="Gene3D" id="3.40.47.10">
    <property type="match status" value="1"/>
</dbReference>
<dbReference type="SUPFAM" id="SSF53901">
    <property type="entry name" value="Thiolase-like"/>
    <property type="match status" value="1"/>
</dbReference>
<dbReference type="Proteomes" id="UP000054270">
    <property type="component" value="Unassembled WGS sequence"/>
</dbReference>
<proteinExistence type="predicted"/>
<accession>A0A0D2NC28</accession>
<dbReference type="EMBL" id="KN817680">
    <property type="protein sequence ID" value="KJA14424.1"/>
    <property type="molecule type" value="Genomic_DNA"/>
</dbReference>
<feature type="non-terminal residue" evidence="2">
    <location>
        <position position="1"/>
    </location>
</feature>
<dbReference type="AlphaFoldDB" id="A0A0D2NC28"/>
<evidence type="ECO:0000259" key="1">
    <source>
        <dbReference type="Pfam" id="PF00109"/>
    </source>
</evidence>
<dbReference type="InterPro" id="IPR016039">
    <property type="entry name" value="Thiolase-like"/>
</dbReference>
<protein>
    <recommendedName>
        <fullName evidence="1">Beta-ketoacyl synthase-like N-terminal domain-containing protein</fullName>
    </recommendedName>
</protein>
<evidence type="ECO:0000313" key="4">
    <source>
        <dbReference type="Proteomes" id="UP000054270"/>
    </source>
</evidence>
<dbReference type="STRING" id="945553.A0A0D2NC28"/>
<keyword evidence="4" id="KW-1185">Reference proteome</keyword>
<reference evidence="4" key="1">
    <citation type="submission" date="2014-04" db="EMBL/GenBank/DDBJ databases">
        <title>Evolutionary Origins and Diversification of the Mycorrhizal Mutualists.</title>
        <authorList>
            <consortium name="DOE Joint Genome Institute"/>
            <consortium name="Mycorrhizal Genomics Consortium"/>
            <person name="Kohler A."/>
            <person name="Kuo A."/>
            <person name="Nagy L.G."/>
            <person name="Floudas D."/>
            <person name="Copeland A."/>
            <person name="Barry K.W."/>
            <person name="Cichocki N."/>
            <person name="Veneault-Fourrey C."/>
            <person name="LaButti K."/>
            <person name="Lindquist E.A."/>
            <person name="Lipzen A."/>
            <person name="Lundell T."/>
            <person name="Morin E."/>
            <person name="Murat C."/>
            <person name="Riley R."/>
            <person name="Ohm R."/>
            <person name="Sun H."/>
            <person name="Tunlid A."/>
            <person name="Henrissat B."/>
            <person name="Grigoriev I.V."/>
            <person name="Hibbett D.S."/>
            <person name="Martin F."/>
        </authorList>
    </citation>
    <scope>NUCLEOTIDE SEQUENCE [LARGE SCALE GENOMIC DNA]</scope>
    <source>
        <strain evidence="4">FD-334 SS-4</strain>
    </source>
</reference>